<dbReference type="EMBL" id="JACASF010000023">
    <property type="protein sequence ID" value="KAF6400008.1"/>
    <property type="molecule type" value="Genomic_DNA"/>
</dbReference>
<comment type="caution">
    <text evidence="2">The sequence shown here is derived from an EMBL/GenBank/DDBJ whole genome shotgun (WGS) entry which is preliminary data.</text>
</comment>
<accession>A0A7J8BMQ4</accession>
<dbReference type="Proteomes" id="UP000550707">
    <property type="component" value="Unassembled WGS sequence"/>
</dbReference>
<feature type="transmembrane region" description="Helical" evidence="1">
    <location>
        <begin position="39"/>
        <end position="59"/>
    </location>
</feature>
<proteinExistence type="predicted"/>
<sequence length="64" mass="7198">MLFPEDSRTWNWTHLLLRSDLPTVSFSSSSAMWMKPISIFWSLVGTLVLLRTAQLLLALTASGC</sequence>
<reference evidence="2 3" key="1">
    <citation type="journal article" date="2020" name="Nature">
        <title>Six reference-quality genomes reveal evolution of bat adaptations.</title>
        <authorList>
            <person name="Jebb D."/>
            <person name="Huang Z."/>
            <person name="Pippel M."/>
            <person name="Hughes G.M."/>
            <person name="Lavrichenko K."/>
            <person name="Devanna P."/>
            <person name="Winkler S."/>
            <person name="Jermiin L.S."/>
            <person name="Skirmuntt E.C."/>
            <person name="Katzourakis A."/>
            <person name="Burkitt-Gray L."/>
            <person name="Ray D.A."/>
            <person name="Sullivan K.A.M."/>
            <person name="Roscito J.G."/>
            <person name="Kirilenko B.M."/>
            <person name="Davalos L.M."/>
            <person name="Corthals A.P."/>
            <person name="Power M.L."/>
            <person name="Jones G."/>
            <person name="Ransome R.D."/>
            <person name="Dechmann D.K.N."/>
            <person name="Locatelli A.G."/>
            <person name="Puechmaille S.J."/>
            <person name="Fedrigo O."/>
            <person name="Jarvis E.D."/>
            <person name="Hiller M."/>
            <person name="Vernes S.C."/>
            <person name="Myers E.W."/>
            <person name="Teeling E.C."/>
        </authorList>
    </citation>
    <scope>NUCLEOTIDE SEQUENCE [LARGE SCALE GENOMIC DNA]</scope>
    <source>
        <strain evidence="2">MMolMol1</strain>
        <tissue evidence="2">Muscle</tissue>
    </source>
</reference>
<evidence type="ECO:0000256" key="1">
    <source>
        <dbReference type="SAM" id="Phobius"/>
    </source>
</evidence>
<name>A0A7J8BMQ4_MOLMO</name>
<keyword evidence="1" id="KW-1133">Transmembrane helix</keyword>
<organism evidence="2 3">
    <name type="scientific">Molossus molossus</name>
    <name type="common">Pallas' mastiff bat</name>
    <name type="synonym">Vespertilio molossus</name>
    <dbReference type="NCBI Taxonomy" id="27622"/>
    <lineage>
        <taxon>Eukaryota</taxon>
        <taxon>Metazoa</taxon>
        <taxon>Chordata</taxon>
        <taxon>Craniata</taxon>
        <taxon>Vertebrata</taxon>
        <taxon>Euteleostomi</taxon>
        <taxon>Mammalia</taxon>
        <taxon>Eutheria</taxon>
        <taxon>Laurasiatheria</taxon>
        <taxon>Chiroptera</taxon>
        <taxon>Yangochiroptera</taxon>
        <taxon>Molossidae</taxon>
        <taxon>Molossus</taxon>
    </lineage>
</organism>
<keyword evidence="3" id="KW-1185">Reference proteome</keyword>
<protein>
    <submittedName>
        <fullName evidence="2">Uncharacterized protein</fullName>
    </submittedName>
</protein>
<evidence type="ECO:0000313" key="2">
    <source>
        <dbReference type="EMBL" id="KAF6400008.1"/>
    </source>
</evidence>
<keyword evidence="1" id="KW-0812">Transmembrane</keyword>
<gene>
    <name evidence="2" type="ORF">HJG59_016017</name>
</gene>
<evidence type="ECO:0000313" key="3">
    <source>
        <dbReference type="Proteomes" id="UP000550707"/>
    </source>
</evidence>
<dbReference type="AlphaFoldDB" id="A0A7J8BMQ4"/>
<keyword evidence="1" id="KW-0472">Membrane</keyword>